<sequence>MTGLLALTTAALFTGAALYINLVEQPARMILDDRAVLTAWKPAYKRGFAIQAPLAVVGFLLGVAAWWTSDRPAFLGGGLLMLANWPWTVVAILPTNRILMATAPEVADSTSRALLERWTLLHAVRSALGALATACFVWALS</sequence>
<feature type="transmembrane region" description="Helical" evidence="1">
    <location>
        <begin position="120"/>
        <end position="140"/>
    </location>
</feature>
<evidence type="ECO:0000256" key="1">
    <source>
        <dbReference type="SAM" id="Phobius"/>
    </source>
</evidence>
<dbReference type="AlphaFoldDB" id="A0A6B9FX75"/>
<keyword evidence="1" id="KW-0812">Transmembrane</keyword>
<keyword evidence="1" id="KW-0472">Membrane</keyword>
<evidence type="ECO:0000313" key="3">
    <source>
        <dbReference type="Proteomes" id="UP000012488"/>
    </source>
</evidence>
<keyword evidence="1" id="KW-1133">Transmembrane helix</keyword>
<reference evidence="2 3" key="2">
    <citation type="journal article" date="2013" name="Genome Announc.">
        <title>Draft Genome Sequence of Methylobacterium mesophilicum Strain SR1.6/6, Isolated from Citrus sinensis.</title>
        <authorList>
            <person name="Marinho Almeida D."/>
            <person name="Dini-Andreote F."/>
            <person name="Camargo Neves A.A."/>
            <person name="Juca Ramos R.T."/>
            <person name="Andreote F.D."/>
            <person name="Carneiro A.R."/>
            <person name="Oliveira de Souza Lima A."/>
            <person name="Caracciolo Gomes de Sa P.H."/>
            <person name="Ribeiro Barbosa M.S."/>
            <person name="Araujo W.L."/>
            <person name="Silva A."/>
        </authorList>
    </citation>
    <scope>NUCLEOTIDE SEQUENCE [LARGE SCALE GENOMIC DNA]</scope>
    <source>
        <strain evidence="2 3">SR1.6/6</strain>
    </source>
</reference>
<dbReference type="KEGG" id="mmes:MMSR116_20975"/>
<accession>A0A6B9FX75</accession>
<dbReference type="InterPro" id="IPR013901">
    <property type="entry name" value="Anthrone_oxy"/>
</dbReference>
<organism evidence="2 3">
    <name type="scientific">Methylobacterium mesophilicum SR1.6/6</name>
    <dbReference type="NCBI Taxonomy" id="908290"/>
    <lineage>
        <taxon>Bacteria</taxon>
        <taxon>Pseudomonadati</taxon>
        <taxon>Pseudomonadota</taxon>
        <taxon>Alphaproteobacteria</taxon>
        <taxon>Hyphomicrobiales</taxon>
        <taxon>Methylobacteriaceae</taxon>
        <taxon>Methylobacterium</taxon>
    </lineage>
</organism>
<dbReference type="Pfam" id="PF08592">
    <property type="entry name" value="Anthrone_oxy"/>
    <property type="match status" value="1"/>
</dbReference>
<dbReference type="PANTHER" id="PTHR36535:SF1">
    <property type="entry name" value="DUF1772 DOMAIN-CONTAINING PROTEIN"/>
    <property type="match status" value="1"/>
</dbReference>
<dbReference type="PANTHER" id="PTHR36535">
    <property type="entry name" value="YALI0E30327P"/>
    <property type="match status" value="1"/>
</dbReference>
<dbReference type="OrthoDB" id="7473921at2"/>
<feature type="transmembrane region" description="Helical" evidence="1">
    <location>
        <begin position="48"/>
        <end position="67"/>
    </location>
</feature>
<proteinExistence type="predicted"/>
<evidence type="ECO:0000313" key="2">
    <source>
        <dbReference type="EMBL" id="QGY06272.1"/>
    </source>
</evidence>
<gene>
    <name evidence="2" type="ORF">MMSR116_20975</name>
</gene>
<dbReference type="Proteomes" id="UP000012488">
    <property type="component" value="Chromosome"/>
</dbReference>
<reference evidence="2 3" key="1">
    <citation type="journal article" date="2012" name="Genet. Mol. Biol.">
        <title>Analysis of 16S rRNA and mxaF genes revealing insights into Methylobacterium niche-specific plant association.</title>
        <authorList>
            <person name="Dourado M.N."/>
            <person name="Andreote F.D."/>
            <person name="Dini-Andreote F."/>
            <person name="Conti R."/>
            <person name="Araujo J.M."/>
            <person name="Araujo W.L."/>
        </authorList>
    </citation>
    <scope>NUCLEOTIDE SEQUENCE [LARGE SCALE GENOMIC DNA]</scope>
    <source>
        <strain evidence="2 3">SR1.6/6</strain>
    </source>
</reference>
<name>A0A6B9FX75_9HYPH</name>
<protein>
    <submittedName>
        <fullName evidence="2">DUF1772 domain-containing protein</fullName>
    </submittedName>
</protein>
<feature type="transmembrane region" description="Helical" evidence="1">
    <location>
        <begin position="79"/>
        <end position="100"/>
    </location>
</feature>
<dbReference type="EMBL" id="CP043538">
    <property type="protein sequence ID" value="QGY06272.1"/>
    <property type="molecule type" value="Genomic_DNA"/>
</dbReference>